<reference evidence="1" key="1">
    <citation type="journal article" date="2020" name="Nature">
        <title>Giant virus diversity and host interactions through global metagenomics.</title>
        <authorList>
            <person name="Schulz F."/>
            <person name="Roux S."/>
            <person name="Paez-Espino D."/>
            <person name="Jungbluth S."/>
            <person name="Walsh D.A."/>
            <person name="Denef V.J."/>
            <person name="McMahon K.D."/>
            <person name="Konstantinidis K.T."/>
            <person name="Eloe-Fadrosh E.A."/>
            <person name="Kyrpides N.C."/>
            <person name="Woyke T."/>
        </authorList>
    </citation>
    <scope>NUCLEOTIDE SEQUENCE</scope>
    <source>
        <strain evidence="1">GVMAG-M-3300023184-182</strain>
    </source>
</reference>
<protein>
    <submittedName>
        <fullName evidence="1">Uncharacterized protein</fullName>
    </submittedName>
</protein>
<proteinExistence type="predicted"/>
<accession>A0A6C0HYW0</accession>
<organism evidence="1">
    <name type="scientific">viral metagenome</name>
    <dbReference type="NCBI Taxonomy" id="1070528"/>
    <lineage>
        <taxon>unclassified sequences</taxon>
        <taxon>metagenomes</taxon>
        <taxon>organismal metagenomes</taxon>
    </lineage>
</organism>
<evidence type="ECO:0000313" key="1">
    <source>
        <dbReference type="EMBL" id="QHT85774.1"/>
    </source>
</evidence>
<dbReference type="AlphaFoldDB" id="A0A6C0HYW0"/>
<dbReference type="EMBL" id="MN740044">
    <property type="protein sequence ID" value="QHT85774.1"/>
    <property type="molecule type" value="Genomic_DNA"/>
</dbReference>
<name>A0A6C0HYW0_9ZZZZ</name>
<sequence length="199" mass="22753">MNTKMERRGESQEKRYELPYIPSVLTMKVFLKITEIGESVKKNLEDVIRSKTEGRCIAEGYIRPRSIRLMTYSSGKVNGDMVEYHATFECMLSHPVEGMKVECVCKMINKAGIHAEVIDLDEATKNTNIPIIVYIARDHHIKNHLFENVAENAKLVVTIVGVRYELNDPHITTIGRLVENRTTHEYGKTTAPKKPIRIL</sequence>